<dbReference type="RefSeq" id="WP_285981943.1">
    <property type="nucleotide sequence ID" value="NZ_JASVDS010000002.1"/>
</dbReference>
<name>A0ABT7LG50_9BURK</name>
<keyword evidence="4" id="KW-1185">Reference proteome</keyword>
<dbReference type="Pfam" id="PF07589">
    <property type="entry name" value="PEP-CTERM"/>
    <property type="match status" value="1"/>
</dbReference>
<evidence type="ECO:0000313" key="4">
    <source>
        <dbReference type="Proteomes" id="UP001238603"/>
    </source>
</evidence>
<dbReference type="Proteomes" id="UP001238603">
    <property type="component" value="Unassembled WGS sequence"/>
</dbReference>
<comment type="caution">
    <text evidence="3">The sequence shown here is derived from an EMBL/GenBank/DDBJ whole genome shotgun (WGS) entry which is preliminary data.</text>
</comment>
<evidence type="ECO:0000256" key="1">
    <source>
        <dbReference type="SAM" id="SignalP"/>
    </source>
</evidence>
<feature type="signal peptide" evidence="1">
    <location>
        <begin position="1"/>
        <end position="23"/>
    </location>
</feature>
<accession>A0ABT7LG50</accession>
<proteinExistence type="predicted"/>
<protein>
    <submittedName>
        <fullName evidence="3">PEP-CTERM sorting domain-containing protein</fullName>
    </submittedName>
</protein>
<organism evidence="3 4">
    <name type="scientific">Roseateles subflavus</name>
    <dbReference type="NCBI Taxonomy" id="3053353"/>
    <lineage>
        <taxon>Bacteria</taxon>
        <taxon>Pseudomonadati</taxon>
        <taxon>Pseudomonadota</taxon>
        <taxon>Betaproteobacteria</taxon>
        <taxon>Burkholderiales</taxon>
        <taxon>Sphaerotilaceae</taxon>
        <taxon>Roseateles</taxon>
    </lineage>
</organism>
<dbReference type="InterPro" id="IPR013424">
    <property type="entry name" value="Ice-binding_C"/>
</dbReference>
<gene>
    <name evidence="3" type="ORF">QRD43_07910</name>
</gene>
<keyword evidence="1" id="KW-0732">Signal</keyword>
<evidence type="ECO:0000313" key="3">
    <source>
        <dbReference type="EMBL" id="MDL5031831.1"/>
    </source>
</evidence>
<dbReference type="EMBL" id="JASVDS010000002">
    <property type="protein sequence ID" value="MDL5031831.1"/>
    <property type="molecule type" value="Genomic_DNA"/>
</dbReference>
<dbReference type="NCBIfam" id="TIGR02595">
    <property type="entry name" value="PEP_CTERM"/>
    <property type="match status" value="1"/>
</dbReference>
<evidence type="ECO:0000259" key="2">
    <source>
        <dbReference type="Pfam" id="PF07589"/>
    </source>
</evidence>
<sequence length="167" mass="17096">MNKTRSLLAAALLTAGLSLGAQAAPVSQTFEGLIDAGPLLNETFTGFFSYDDAALTFSGFESVALSTFGLDFLGASHGLNATATADFQDGIFLGLSYVDGTPDWSLSFTSGSFDSSDAYLHYSVTGGVESSGAYVVKDAASAVPEPASLALSLLALGGVAFARRRQG</sequence>
<feature type="domain" description="Ice-binding protein C-terminal" evidence="2">
    <location>
        <begin position="142"/>
        <end position="165"/>
    </location>
</feature>
<reference evidence="3 4" key="1">
    <citation type="submission" date="2023-06" db="EMBL/GenBank/DDBJ databases">
        <title>Pelomonas sp. APW6 16S ribosomal RNA gene genome sequencing and assembly.</title>
        <authorList>
            <person name="Woo H."/>
        </authorList>
    </citation>
    <scope>NUCLEOTIDE SEQUENCE [LARGE SCALE GENOMIC DNA]</scope>
    <source>
        <strain evidence="3 4">APW6</strain>
    </source>
</reference>
<feature type="chain" id="PRO_5045570813" evidence="1">
    <location>
        <begin position="24"/>
        <end position="167"/>
    </location>
</feature>